<dbReference type="Gramene" id="C.cajan_39390.t">
    <property type="protein sequence ID" value="C.cajan_39390.t"/>
    <property type="gene ID" value="C.cajan_39390"/>
</dbReference>
<dbReference type="Pfam" id="PF24496">
    <property type="entry name" value="DUF7588"/>
    <property type="match status" value="1"/>
</dbReference>
<evidence type="ECO:0000256" key="2">
    <source>
        <dbReference type="ARBA" id="ARBA00022750"/>
    </source>
</evidence>
<dbReference type="EMBL" id="KQ483730">
    <property type="protein sequence ID" value="KYP42159.1"/>
    <property type="molecule type" value="Genomic_DNA"/>
</dbReference>
<dbReference type="PANTHER" id="PTHR33064">
    <property type="entry name" value="POL PROTEIN"/>
    <property type="match status" value="1"/>
</dbReference>
<name>A0A151RHX3_CAJCA</name>
<dbReference type="Gene3D" id="3.10.10.10">
    <property type="entry name" value="HIV Type 1 Reverse Transcriptase, subunit A, domain 1"/>
    <property type="match status" value="1"/>
</dbReference>
<dbReference type="GO" id="GO:0003677">
    <property type="term" value="F:DNA binding"/>
    <property type="evidence" value="ECO:0007669"/>
    <property type="project" value="UniProtKB-KW"/>
</dbReference>
<dbReference type="InterPro" id="IPR051320">
    <property type="entry name" value="Viral_Replic_Matur_Polypro"/>
</dbReference>
<evidence type="ECO:0000259" key="6">
    <source>
        <dbReference type="PROSITE" id="PS50158"/>
    </source>
</evidence>
<keyword evidence="4" id="KW-0479">Metal-binding</keyword>
<dbReference type="InterPro" id="IPR043502">
    <property type="entry name" value="DNA/RNA_pol_sf"/>
</dbReference>
<dbReference type="InterPro" id="IPR056648">
    <property type="entry name" value="DUF7746"/>
</dbReference>
<dbReference type="GO" id="GO:0004190">
    <property type="term" value="F:aspartic-type endopeptidase activity"/>
    <property type="evidence" value="ECO:0007669"/>
    <property type="project" value="UniProtKB-KW"/>
</dbReference>
<dbReference type="SUPFAM" id="SSF57756">
    <property type="entry name" value="Retrovirus zinc finger-like domains"/>
    <property type="match status" value="1"/>
</dbReference>
<evidence type="ECO:0000256" key="1">
    <source>
        <dbReference type="ARBA" id="ARBA00022670"/>
    </source>
</evidence>
<dbReference type="Proteomes" id="UP000075243">
    <property type="component" value="Unassembled WGS sequence"/>
</dbReference>
<keyword evidence="4" id="KW-0862">Zinc</keyword>
<proteinExistence type="predicted"/>
<keyword evidence="2" id="KW-0064">Aspartyl protease</keyword>
<keyword evidence="4" id="KW-0863">Zinc-finger</keyword>
<feature type="compositionally biased region" description="Low complexity" evidence="5">
    <location>
        <begin position="503"/>
        <end position="512"/>
    </location>
</feature>
<dbReference type="SMART" id="SM00343">
    <property type="entry name" value="ZnF_C2HC"/>
    <property type="match status" value="1"/>
</dbReference>
<feature type="region of interest" description="Disordered" evidence="5">
    <location>
        <begin position="482"/>
        <end position="514"/>
    </location>
</feature>
<sequence>MNSYTIDKPTLHKEFYSDDWTSQRNWFLSNFKGDRRSKIIYSFYTFLDNVQTHVCFFDWFNVYLLRNKINPPWTITITEDLSVNTLSVWHRKDGRLVKSDLPPSSSYFIPNLEEKYLASPFKYKSDETIGAQDIKALLEQNNYTNKYLQVLGENLVGKASPSGIKDNEAQLVTKPLFKPFSLTNQTRSKFRAIHQNWTRSLEDSNKDNSIIIPENPSTSQVGFVKTGPTTRTTAPDLLLEEKNDQSFRSFSATNIYAWNIDGLTEYNILNTLQHMTMVSMAYQTALDSADEAIVEILTSGFSGQLKGWWDNYVSKTEKHEILTAVKTDVEGNIITVKGESIPNAVNTLIMDIIKHFIGDPSIWRDRYGELLSNLKCRTLGYFRWYKDTFLTRVYTQDDSNQPFWKEKFLAGLPKSLGDKVREKIRSHFNGDIPYDQETRTCFKCGRQGHLAKYCRISSKVRELNLDPTIHDQLNNLLINSSESDEEEEEQMSSDDIQADDDLSSSSNESSDSPLINVIHNDEQNLLLDALKSIQDPLERDEYLEKLKQILHNPKQTHLDNRFVNNKFDLTQTLKRLEKSLVKLVTIQDLQAEISSLKFEINFLKEEISFKHIESQLSQSHIKQRIMSLHDHFQNIICSDLPNAFWERKRHMVNLPYEKDFTDRQISTKARPIQVSHELVTHFQKEIKNLLSKGLISKSKSPWSCVAFYVNKASEIECGAPWLVINYKPLNQALQWIRYPIPNKKDLLARLHSAKIFSKFDMKSGFWQIQINPSDRYKTTFTVPFGQYEWNVIPFGLKNAPSEFQNIMNDIFNSYLNFCIVYIDDVLVFSNSIDQHFKHLEIFFKVIKRNGLVVSKTKIFLFQTKIKFLGHTISQGTIRPICRVIEFADKFPNQILDKTQLQRLLGCLNYVADFFPQLSNNIKPLHDRLKKSPSPCTDVHTNIVKEIKLQVKVLPCLYLPNPNQPKIVETDASDIGYGGVLKQRMHNIENCIAFTSKHWNKAQQNYSTIKKEVLAIVLCITKFQSDLLNQNFLVRVDCKSAKEILQKDVKNLASKQIFARWQAILSVFDFEIEYIKGTSNTLPDYLTHEFLQGHIYIYIYLYIYIYTHTYESKGVYKSLMV</sequence>
<dbReference type="Pfam" id="PF22909">
    <property type="entry name" value="Caulimovir_coat_dom"/>
    <property type="match status" value="1"/>
</dbReference>
<dbReference type="PANTHER" id="PTHR33064:SF37">
    <property type="entry name" value="RIBONUCLEASE H"/>
    <property type="match status" value="1"/>
</dbReference>
<dbReference type="CDD" id="cd01647">
    <property type="entry name" value="RT_LTR"/>
    <property type="match status" value="1"/>
</dbReference>
<keyword evidence="1" id="KW-0645">Protease</keyword>
<evidence type="ECO:0000256" key="5">
    <source>
        <dbReference type="SAM" id="MobiDB-lite"/>
    </source>
</evidence>
<dbReference type="GO" id="GO:0008270">
    <property type="term" value="F:zinc ion binding"/>
    <property type="evidence" value="ECO:0007669"/>
    <property type="project" value="UniProtKB-KW"/>
</dbReference>
<feature type="compositionally biased region" description="Acidic residues" evidence="5">
    <location>
        <begin position="482"/>
        <end position="502"/>
    </location>
</feature>
<dbReference type="PROSITE" id="PS50878">
    <property type="entry name" value="RT_POL"/>
    <property type="match status" value="1"/>
</dbReference>
<evidence type="ECO:0000313" key="9">
    <source>
        <dbReference type="Proteomes" id="UP000075243"/>
    </source>
</evidence>
<gene>
    <name evidence="8" type="ORF">KK1_036444</name>
</gene>
<evidence type="ECO:0000256" key="4">
    <source>
        <dbReference type="PROSITE-ProRule" id="PRU00047"/>
    </source>
</evidence>
<dbReference type="Pfam" id="PF17919">
    <property type="entry name" value="RT_RNaseH_2"/>
    <property type="match status" value="1"/>
</dbReference>
<keyword evidence="9" id="KW-1185">Reference proteome</keyword>
<feature type="domain" description="Reverse transcriptase" evidence="7">
    <location>
        <begin position="633"/>
        <end position="872"/>
    </location>
</feature>
<protein>
    <submittedName>
        <fullName evidence="8">Polyprotein</fullName>
    </submittedName>
</protein>
<dbReference type="InterPro" id="IPR056010">
    <property type="entry name" value="DUF7588"/>
</dbReference>
<evidence type="ECO:0000313" key="8">
    <source>
        <dbReference type="EMBL" id="KYP42159.1"/>
    </source>
</evidence>
<dbReference type="Pfam" id="PF24925">
    <property type="entry name" value="DUF7746"/>
    <property type="match status" value="1"/>
</dbReference>
<dbReference type="InterPro" id="IPR043128">
    <property type="entry name" value="Rev_trsase/Diguanyl_cyclase"/>
</dbReference>
<keyword evidence="3" id="KW-0238">DNA-binding</keyword>
<feature type="domain" description="CCHC-type" evidence="6">
    <location>
        <begin position="441"/>
        <end position="455"/>
    </location>
</feature>
<dbReference type="GO" id="GO:0006508">
    <property type="term" value="P:proteolysis"/>
    <property type="evidence" value="ECO:0007669"/>
    <property type="project" value="UniProtKB-KW"/>
</dbReference>
<dbReference type="InterPro" id="IPR001878">
    <property type="entry name" value="Znf_CCHC"/>
</dbReference>
<dbReference type="InterPro" id="IPR036875">
    <property type="entry name" value="Znf_CCHC_sf"/>
</dbReference>
<reference evidence="8" key="1">
    <citation type="journal article" date="2012" name="Nat. Biotechnol.">
        <title>Draft genome sequence of pigeonpea (Cajanus cajan), an orphan legume crop of resource-poor farmers.</title>
        <authorList>
            <person name="Varshney R.K."/>
            <person name="Chen W."/>
            <person name="Li Y."/>
            <person name="Bharti A.K."/>
            <person name="Saxena R.K."/>
            <person name="Schlueter J.A."/>
            <person name="Donoghue M.T."/>
            <person name="Azam S."/>
            <person name="Fan G."/>
            <person name="Whaley A.M."/>
            <person name="Farmer A.D."/>
            <person name="Sheridan J."/>
            <person name="Iwata A."/>
            <person name="Tuteja R."/>
            <person name="Penmetsa R.V."/>
            <person name="Wu W."/>
            <person name="Upadhyaya H.D."/>
            <person name="Yang S.P."/>
            <person name="Shah T."/>
            <person name="Saxena K.B."/>
            <person name="Michael T."/>
            <person name="McCombie W.R."/>
            <person name="Yang B."/>
            <person name="Zhang G."/>
            <person name="Yang H."/>
            <person name="Wang J."/>
            <person name="Spillane C."/>
            <person name="Cook D.R."/>
            <person name="May G.D."/>
            <person name="Xu X."/>
            <person name="Jackson S.A."/>
        </authorList>
    </citation>
    <scope>NUCLEOTIDE SEQUENCE [LARGE SCALE GENOMIC DNA]</scope>
</reference>
<evidence type="ECO:0000259" key="7">
    <source>
        <dbReference type="PROSITE" id="PS50878"/>
    </source>
</evidence>
<accession>A0A151RHX3</accession>
<keyword evidence="2" id="KW-0378">Hydrolase</keyword>
<dbReference type="InterPro" id="IPR000477">
    <property type="entry name" value="RT_dom"/>
</dbReference>
<dbReference type="Gene3D" id="3.30.70.270">
    <property type="match status" value="2"/>
</dbReference>
<evidence type="ECO:0000256" key="3">
    <source>
        <dbReference type="ARBA" id="ARBA00023125"/>
    </source>
</evidence>
<dbReference type="PROSITE" id="PS50158">
    <property type="entry name" value="ZF_CCHC"/>
    <property type="match status" value="1"/>
</dbReference>
<organism evidence="8 9">
    <name type="scientific">Cajanus cajan</name>
    <name type="common">Pigeon pea</name>
    <name type="synonym">Cajanus indicus</name>
    <dbReference type="NCBI Taxonomy" id="3821"/>
    <lineage>
        <taxon>Eukaryota</taxon>
        <taxon>Viridiplantae</taxon>
        <taxon>Streptophyta</taxon>
        <taxon>Embryophyta</taxon>
        <taxon>Tracheophyta</taxon>
        <taxon>Spermatophyta</taxon>
        <taxon>Magnoliopsida</taxon>
        <taxon>eudicotyledons</taxon>
        <taxon>Gunneridae</taxon>
        <taxon>Pentapetalae</taxon>
        <taxon>rosids</taxon>
        <taxon>fabids</taxon>
        <taxon>Fabales</taxon>
        <taxon>Fabaceae</taxon>
        <taxon>Papilionoideae</taxon>
        <taxon>50 kb inversion clade</taxon>
        <taxon>NPAAA clade</taxon>
        <taxon>indigoferoid/millettioid clade</taxon>
        <taxon>Phaseoleae</taxon>
        <taxon>Cajanus</taxon>
    </lineage>
</organism>
<dbReference type="Pfam" id="PF00078">
    <property type="entry name" value="RVT_1"/>
    <property type="match status" value="1"/>
</dbReference>
<dbReference type="SUPFAM" id="SSF56672">
    <property type="entry name" value="DNA/RNA polymerases"/>
    <property type="match status" value="1"/>
</dbReference>
<dbReference type="CDD" id="cd09274">
    <property type="entry name" value="RNase_HI_RT_Ty3"/>
    <property type="match status" value="1"/>
</dbReference>
<dbReference type="AlphaFoldDB" id="A0A151RHX3"/>
<dbReference type="InterPro" id="IPR041577">
    <property type="entry name" value="RT_RNaseH_2"/>
</dbReference>